<accession>A0A290QBP4</accession>
<dbReference type="FunFam" id="3.30.565.10:FF:000010">
    <property type="entry name" value="Sensor histidine kinase RcsC"/>
    <property type="match status" value="1"/>
</dbReference>
<dbReference type="InterPro" id="IPR001610">
    <property type="entry name" value="PAC"/>
</dbReference>
<sequence length="954" mass="104970">MTSADLTLTPQLFAEAFPFHFAIDTDLRIVQCGRSLTKLCPAMREGAVFADIFQIVRPPLELHFENLRSIARQSVVLATASREVILRGQFVELSPVLVFLGSPWVTTPHELSRSGLSPADFALHDPISDLLEIVRLKDAALASASHLTSELDARHREQTVLNESLRRQMDESRKLDLALRESERNYRIVANSLREVLFQTDTAGRWTFLNPAWQEITGHSVADSLGKPFLDFVHHEDVPGNMEKFRPLIAREKDYCRHEVRYLTAAGGHRWVEVHARLTFDDDGRVTGTAGTINDITERRQADERFRVLFQNSLDAHLLFDESGIVDCNEAAVRMLRCRSKSEVLHQHPARLSPELQPDGRKSCEKCVEMDALARSQGHHRFEWLHRRIDGENFLVEVSLTPVVINDRPALLAGWHDITERHRHAQALLKAKEAAESANRAKSDFLATISHEIRTPMNGIIGMTNLVMETPLSTKQLQYVQTLRRSAESLMSVINDVLDHSKIEAGMLAVEKIGFDLRTTVEEAVRLFVGRAEEKGLRYDLKIAPSLPRYVMGDPARLRQIVLNFIGNALKFTPKGAIGVSVDPAASPPGQAPEFVIAVADTGVGIRPEKQALVFEKYSQAESSTSREYGGSGLGLSICRQLASLMGGSVGLTSRLGEGSTFWVRLPLEEAGADFPAPANSPIAENASQRPASVQFPGASILLVEDNTTNQLLASELLAKLGCEVHIAENGLRAVEMVTSRTYDLVLMDCHMPEMDGFAATQAIRAQEGDRHQPIIALTANAMQGDRERCLAAGMDDYLTKPIELSLLAQKMARWLRPAKAAASASAPVEPATFAPVLSSCVNLESALKRMGGNQKLLRKLAGSFCDAFPASRDRLLSAISRRDAKETGIVAHTLRGTTSMFSADKAVALLAALENSAASANWEQIDAAAPEFEQEMRAVIDALRQIGASAPVT</sequence>
<dbReference type="CDD" id="cd00130">
    <property type="entry name" value="PAS"/>
    <property type="match status" value="1"/>
</dbReference>
<evidence type="ECO:0000256" key="11">
    <source>
        <dbReference type="ARBA" id="ARBA00064003"/>
    </source>
</evidence>
<dbReference type="Pfam" id="PF01627">
    <property type="entry name" value="Hpt"/>
    <property type="match status" value="1"/>
</dbReference>
<dbReference type="EMBL" id="CP023344">
    <property type="protein sequence ID" value="ATC63646.1"/>
    <property type="molecule type" value="Genomic_DNA"/>
</dbReference>
<proteinExistence type="predicted"/>
<dbReference type="Pfam" id="PF00512">
    <property type="entry name" value="HisKA"/>
    <property type="match status" value="1"/>
</dbReference>
<evidence type="ECO:0000259" key="19">
    <source>
        <dbReference type="PROSITE" id="PS50894"/>
    </source>
</evidence>
<dbReference type="Gene3D" id="3.30.450.20">
    <property type="entry name" value="PAS domain"/>
    <property type="match status" value="2"/>
</dbReference>
<keyword evidence="4 14" id="KW-0597">Phosphoprotein</keyword>
<dbReference type="InterPro" id="IPR042463">
    <property type="entry name" value="HNOB_dom_associated_sf"/>
</dbReference>
<dbReference type="InterPro" id="IPR036890">
    <property type="entry name" value="HATPase_C_sf"/>
</dbReference>
<dbReference type="InterPro" id="IPR011645">
    <property type="entry name" value="HNOB_dom_associated"/>
</dbReference>
<evidence type="ECO:0000313" key="20">
    <source>
        <dbReference type="EMBL" id="ATC63646.1"/>
    </source>
</evidence>
<keyword evidence="6" id="KW-0547">Nucleotide-binding</keyword>
<dbReference type="Gene3D" id="1.20.120.160">
    <property type="entry name" value="HPT domain"/>
    <property type="match status" value="1"/>
</dbReference>
<dbReference type="InterPro" id="IPR036097">
    <property type="entry name" value="HisK_dim/P_sf"/>
</dbReference>
<dbReference type="EC" id="2.7.13.3" evidence="3"/>
<keyword evidence="10" id="KW-0141">cGMP biosynthesis</keyword>
<dbReference type="CDD" id="cd17546">
    <property type="entry name" value="REC_hyHK_CKI1_RcsC-like"/>
    <property type="match status" value="1"/>
</dbReference>
<dbReference type="PROSITE" id="PS50113">
    <property type="entry name" value="PAC"/>
    <property type="match status" value="1"/>
</dbReference>
<keyword evidence="8" id="KW-0067">ATP-binding</keyword>
<keyword evidence="9" id="KW-0902">Two-component regulatory system</keyword>
<dbReference type="SMART" id="SM00448">
    <property type="entry name" value="REC"/>
    <property type="match status" value="1"/>
</dbReference>
<dbReference type="Gene3D" id="3.30.565.10">
    <property type="entry name" value="Histidine kinase-like ATPase, C-terminal domain"/>
    <property type="match status" value="1"/>
</dbReference>
<dbReference type="InterPro" id="IPR035965">
    <property type="entry name" value="PAS-like_dom_sf"/>
</dbReference>
<dbReference type="SUPFAM" id="SSF47226">
    <property type="entry name" value="Histidine-containing phosphotransfer domain, HPT domain"/>
    <property type="match status" value="1"/>
</dbReference>
<dbReference type="SUPFAM" id="SSF55874">
    <property type="entry name" value="ATPase domain of HSP90 chaperone/DNA topoisomerase II/histidine kinase"/>
    <property type="match status" value="1"/>
</dbReference>
<dbReference type="PROSITE" id="PS50112">
    <property type="entry name" value="PAS"/>
    <property type="match status" value="1"/>
</dbReference>
<dbReference type="Pfam" id="PF02518">
    <property type="entry name" value="HATPase_c"/>
    <property type="match status" value="1"/>
</dbReference>
<comment type="catalytic activity">
    <reaction evidence="1">
        <text>ATP + protein L-histidine = ADP + protein N-phospho-L-histidine.</text>
        <dbReference type="EC" id="2.7.13.3"/>
    </reaction>
</comment>
<dbReference type="SMART" id="SM00387">
    <property type="entry name" value="HATPase_c"/>
    <property type="match status" value="1"/>
</dbReference>
<feature type="domain" description="PAC" evidence="18">
    <location>
        <begin position="256"/>
        <end position="308"/>
    </location>
</feature>
<keyword evidence="7" id="KW-0418">Kinase</keyword>
<feature type="domain" description="PAS" evidence="17">
    <location>
        <begin position="182"/>
        <end position="252"/>
    </location>
</feature>
<evidence type="ECO:0000256" key="13">
    <source>
        <dbReference type="PROSITE-ProRule" id="PRU00110"/>
    </source>
</evidence>
<dbReference type="SUPFAM" id="SSF52172">
    <property type="entry name" value="CheY-like"/>
    <property type="match status" value="1"/>
</dbReference>
<dbReference type="GO" id="GO:0000155">
    <property type="term" value="F:phosphorelay sensor kinase activity"/>
    <property type="evidence" value="ECO:0007669"/>
    <property type="project" value="InterPro"/>
</dbReference>
<evidence type="ECO:0000256" key="7">
    <source>
        <dbReference type="ARBA" id="ARBA00022777"/>
    </source>
</evidence>
<evidence type="ECO:0000256" key="5">
    <source>
        <dbReference type="ARBA" id="ARBA00022679"/>
    </source>
</evidence>
<dbReference type="SMART" id="SM00086">
    <property type="entry name" value="PAC"/>
    <property type="match status" value="2"/>
</dbReference>
<dbReference type="InterPro" id="IPR036641">
    <property type="entry name" value="HPT_dom_sf"/>
</dbReference>
<comment type="subunit">
    <text evidence="11">At low DSF concentrations, interacts with RpfF.</text>
</comment>
<dbReference type="GO" id="GO:0005886">
    <property type="term" value="C:plasma membrane"/>
    <property type="evidence" value="ECO:0007669"/>
    <property type="project" value="UniProtKB-SubCell"/>
</dbReference>
<organism evidence="20 21">
    <name type="scientific">Nibricoccus aquaticus</name>
    <dbReference type="NCBI Taxonomy" id="2576891"/>
    <lineage>
        <taxon>Bacteria</taxon>
        <taxon>Pseudomonadati</taxon>
        <taxon>Verrucomicrobiota</taxon>
        <taxon>Opitutia</taxon>
        <taxon>Opitutales</taxon>
        <taxon>Opitutaceae</taxon>
        <taxon>Nibricoccus</taxon>
    </lineage>
</organism>
<feature type="domain" description="Histidine kinase" evidence="15">
    <location>
        <begin position="448"/>
        <end position="670"/>
    </location>
</feature>
<evidence type="ECO:0000256" key="10">
    <source>
        <dbReference type="ARBA" id="ARBA00023293"/>
    </source>
</evidence>
<evidence type="ECO:0000256" key="9">
    <source>
        <dbReference type="ARBA" id="ARBA00023012"/>
    </source>
</evidence>
<evidence type="ECO:0000259" key="15">
    <source>
        <dbReference type="PROSITE" id="PS50109"/>
    </source>
</evidence>
<dbReference type="SMART" id="SM00091">
    <property type="entry name" value="PAS"/>
    <property type="match status" value="2"/>
</dbReference>
<dbReference type="Gene3D" id="1.10.287.130">
    <property type="match status" value="1"/>
</dbReference>
<dbReference type="InterPro" id="IPR003661">
    <property type="entry name" value="HisK_dim/P_dom"/>
</dbReference>
<evidence type="ECO:0000259" key="17">
    <source>
        <dbReference type="PROSITE" id="PS50112"/>
    </source>
</evidence>
<dbReference type="AlphaFoldDB" id="A0A290QBP4"/>
<dbReference type="InterPro" id="IPR013655">
    <property type="entry name" value="PAS_fold_3"/>
</dbReference>
<name>A0A290QBP4_9BACT</name>
<dbReference type="KEGG" id="vbh:CMV30_06600"/>
<keyword evidence="5" id="KW-0808">Transferase</keyword>
<dbReference type="SUPFAM" id="SSF47384">
    <property type="entry name" value="Homodimeric domain of signal transducing histidine kinase"/>
    <property type="match status" value="1"/>
</dbReference>
<dbReference type="Pfam" id="PF07701">
    <property type="entry name" value="HNOBA"/>
    <property type="match status" value="1"/>
</dbReference>
<dbReference type="EC" id="4.6.1.2" evidence="2"/>
<evidence type="ECO:0000256" key="1">
    <source>
        <dbReference type="ARBA" id="ARBA00000085"/>
    </source>
</evidence>
<dbReference type="InterPro" id="IPR004358">
    <property type="entry name" value="Sig_transdc_His_kin-like_C"/>
</dbReference>
<gene>
    <name evidence="20" type="ORF">CMV30_06600</name>
</gene>
<dbReference type="FunFam" id="1.10.287.130:FF:000002">
    <property type="entry name" value="Two-component osmosensing histidine kinase"/>
    <property type="match status" value="1"/>
</dbReference>
<dbReference type="GO" id="GO:0005524">
    <property type="term" value="F:ATP binding"/>
    <property type="evidence" value="ECO:0007669"/>
    <property type="project" value="UniProtKB-KW"/>
</dbReference>
<dbReference type="InterPro" id="IPR003594">
    <property type="entry name" value="HATPase_dom"/>
</dbReference>
<dbReference type="Pfam" id="PF13426">
    <property type="entry name" value="PAS_9"/>
    <property type="match status" value="1"/>
</dbReference>
<dbReference type="InterPro" id="IPR000014">
    <property type="entry name" value="PAS"/>
</dbReference>
<dbReference type="OrthoDB" id="9809348at2"/>
<dbReference type="PANTHER" id="PTHR45339:SF5">
    <property type="entry name" value="HISTIDINE KINASE"/>
    <property type="match status" value="1"/>
</dbReference>
<dbReference type="SMART" id="SM00388">
    <property type="entry name" value="HisKA"/>
    <property type="match status" value="1"/>
</dbReference>
<feature type="domain" description="HPt" evidence="19">
    <location>
        <begin position="854"/>
        <end position="951"/>
    </location>
</feature>
<feature type="modified residue" description="4-aspartylphosphate" evidence="14">
    <location>
        <position position="749"/>
    </location>
</feature>
<dbReference type="SUPFAM" id="SSF55785">
    <property type="entry name" value="PYP-like sensor domain (PAS domain)"/>
    <property type="match status" value="2"/>
</dbReference>
<dbReference type="InterPro" id="IPR000700">
    <property type="entry name" value="PAS-assoc_C"/>
</dbReference>
<dbReference type="RefSeq" id="WP_096055278.1">
    <property type="nucleotide sequence ID" value="NZ_CP023344.1"/>
</dbReference>
<dbReference type="PRINTS" id="PR00344">
    <property type="entry name" value="BCTRLSENSOR"/>
</dbReference>
<evidence type="ECO:0000259" key="16">
    <source>
        <dbReference type="PROSITE" id="PS50110"/>
    </source>
</evidence>
<feature type="domain" description="Response regulatory" evidence="16">
    <location>
        <begin position="700"/>
        <end position="816"/>
    </location>
</feature>
<keyword evidence="21" id="KW-1185">Reference proteome</keyword>
<evidence type="ECO:0000256" key="6">
    <source>
        <dbReference type="ARBA" id="ARBA00022741"/>
    </source>
</evidence>
<evidence type="ECO:0000313" key="21">
    <source>
        <dbReference type="Proteomes" id="UP000217265"/>
    </source>
</evidence>
<evidence type="ECO:0000256" key="2">
    <source>
        <dbReference type="ARBA" id="ARBA00012202"/>
    </source>
</evidence>
<reference evidence="20 21" key="1">
    <citation type="submission" date="2017-09" db="EMBL/GenBank/DDBJ databases">
        <title>Complete genome sequence of Verrucomicrobial strain HZ-65, isolated from freshwater.</title>
        <authorList>
            <person name="Choi A."/>
        </authorList>
    </citation>
    <scope>NUCLEOTIDE SEQUENCE [LARGE SCALE GENOMIC DNA]</scope>
    <source>
        <strain evidence="20 21">HZ-65</strain>
    </source>
</reference>
<evidence type="ECO:0000256" key="3">
    <source>
        <dbReference type="ARBA" id="ARBA00012438"/>
    </source>
</evidence>
<dbReference type="Pfam" id="PF00072">
    <property type="entry name" value="Response_reg"/>
    <property type="match status" value="1"/>
</dbReference>
<evidence type="ECO:0000259" key="18">
    <source>
        <dbReference type="PROSITE" id="PS50113"/>
    </source>
</evidence>
<evidence type="ECO:0000256" key="14">
    <source>
        <dbReference type="PROSITE-ProRule" id="PRU00169"/>
    </source>
</evidence>
<dbReference type="PANTHER" id="PTHR45339">
    <property type="entry name" value="HYBRID SIGNAL TRANSDUCTION HISTIDINE KINASE J"/>
    <property type="match status" value="1"/>
</dbReference>
<evidence type="ECO:0000256" key="12">
    <source>
        <dbReference type="ARBA" id="ARBA00068150"/>
    </source>
</evidence>
<dbReference type="PROSITE" id="PS50894">
    <property type="entry name" value="HPT"/>
    <property type="match status" value="1"/>
</dbReference>
<dbReference type="NCBIfam" id="TIGR00229">
    <property type="entry name" value="sensory_box"/>
    <property type="match status" value="2"/>
</dbReference>
<feature type="modified residue" description="Phosphohistidine" evidence="13">
    <location>
        <position position="893"/>
    </location>
</feature>
<dbReference type="InterPro" id="IPR005467">
    <property type="entry name" value="His_kinase_dom"/>
</dbReference>
<dbReference type="PROSITE" id="PS50110">
    <property type="entry name" value="RESPONSE_REGULATORY"/>
    <property type="match status" value="1"/>
</dbReference>
<dbReference type="GO" id="GO:0004383">
    <property type="term" value="F:guanylate cyclase activity"/>
    <property type="evidence" value="ECO:0007669"/>
    <property type="project" value="UniProtKB-EC"/>
</dbReference>
<dbReference type="CDD" id="cd00082">
    <property type="entry name" value="HisKA"/>
    <property type="match status" value="1"/>
</dbReference>
<dbReference type="Pfam" id="PF08447">
    <property type="entry name" value="PAS_3"/>
    <property type="match status" value="1"/>
</dbReference>
<dbReference type="Gene3D" id="3.30.450.260">
    <property type="entry name" value="Haem NO binding associated domain"/>
    <property type="match status" value="1"/>
</dbReference>
<dbReference type="InterPro" id="IPR011006">
    <property type="entry name" value="CheY-like_superfamily"/>
</dbReference>
<dbReference type="Gene3D" id="3.40.50.2300">
    <property type="match status" value="1"/>
</dbReference>
<dbReference type="InterPro" id="IPR001789">
    <property type="entry name" value="Sig_transdc_resp-reg_receiver"/>
</dbReference>
<protein>
    <recommendedName>
        <fullName evidence="12">Sensory/regulatory protein RpfC</fullName>
        <ecNumber evidence="3">2.7.13.3</ecNumber>
        <ecNumber evidence="2">4.6.1.2</ecNumber>
    </recommendedName>
</protein>
<dbReference type="CDD" id="cd16922">
    <property type="entry name" value="HATPase_EvgS-ArcB-TorS-like"/>
    <property type="match status" value="1"/>
</dbReference>
<evidence type="ECO:0000256" key="8">
    <source>
        <dbReference type="ARBA" id="ARBA00022840"/>
    </source>
</evidence>
<dbReference type="InterPro" id="IPR008207">
    <property type="entry name" value="Sig_transdc_His_kin_Hpt_dom"/>
</dbReference>
<evidence type="ECO:0000256" key="4">
    <source>
        <dbReference type="ARBA" id="ARBA00022553"/>
    </source>
</evidence>
<dbReference type="PROSITE" id="PS50109">
    <property type="entry name" value="HIS_KIN"/>
    <property type="match status" value="1"/>
</dbReference>
<dbReference type="Proteomes" id="UP000217265">
    <property type="component" value="Chromosome"/>
</dbReference>